<evidence type="ECO:0000313" key="8">
    <source>
        <dbReference type="Proteomes" id="UP000006447"/>
    </source>
</evidence>
<dbReference type="SUPFAM" id="SSF74650">
    <property type="entry name" value="Galactose mutarotase-like"/>
    <property type="match status" value="1"/>
</dbReference>
<keyword evidence="4 5" id="KW-0119">Carbohydrate metabolism</keyword>
<dbReference type="GO" id="GO:0004034">
    <property type="term" value="F:aldose 1-epimerase activity"/>
    <property type="evidence" value="ECO:0007669"/>
    <property type="project" value="UniProtKB-EC"/>
</dbReference>
<dbReference type="PANTHER" id="PTHR10091">
    <property type="entry name" value="ALDOSE-1-EPIMERASE"/>
    <property type="match status" value="1"/>
</dbReference>
<sequence length="333" mass="36561">MTRVLAAERTIGRTVRDPVREVTEFTLDNNRVRVAVWNYGATLVSVVVPDLAGARRNVVIRLPDLAAYEAAENRAYVGSTMGRFARIVAGGRLVIDGREYELARNAGPHHIHGGPEGFDARVWDGHADSGEKSGRVVLTLVSPDGDQGYPGELIATTTYELDIHNRLTIEFTATTDAPTLCGLSNHAFWNLGSEPRIDGHELQLHARRVLAGYTDFVPSGRTVPVDDTELDFSYPHVLQRVRIDAFLALDSGHPVAKLHDPESGRLLVVDTDQPGMAVYTGDFLPVRPRAGICLQPCAWPDAPNHAGFPSAVLRPGETYRSRTTFELLADQRR</sequence>
<dbReference type="EMBL" id="AJJH01000056">
    <property type="protein sequence ID" value="EID79779.1"/>
    <property type="molecule type" value="Genomic_DNA"/>
</dbReference>
<dbReference type="InterPro" id="IPR008183">
    <property type="entry name" value="Aldose_1/G6P_1-epimerase"/>
</dbReference>
<dbReference type="GO" id="GO:0006006">
    <property type="term" value="P:glucose metabolic process"/>
    <property type="evidence" value="ECO:0007669"/>
    <property type="project" value="TreeGrafter"/>
</dbReference>
<comment type="catalytic activity">
    <reaction evidence="5">
        <text>alpha-D-glucose = beta-D-glucose</text>
        <dbReference type="Rhea" id="RHEA:10264"/>
        <dbReference type="ChEBI" id="CHEBI:15903"/>
        <dbReference type="ChEBI" id="CHEBI:17925"/>
        <dbReference type="EC" id="5.1.3.3"/>
    </reaction>
</comment>
<dbReference type="InterPro" id="IPR011013">
    <property type="entry name" value="Gal_mutarotase_sf_dom"/>
</dbReference>
<reference evidence="7 8" key="1">
    <citation type="journal article" date="2012" name="J. Bacteriol.">
        <title>Draft genome sequence of the nitrophenol-degrading actinomycete Rhodococcus imtechensis RKJ300.</title>
        <authorList>
            <person name="Vikram S."/>
            <person name="Kumar S."/>
            <person name="Subramanian S."/>
            <person name="Raghava G.P."/>
        </authorList>
    </citation>
    <scope>NUCLEOTIDE SEQUENCE [LARGE SCALE GENOMIC DNA]</scope>
    <source>
        <strain evidence="7 8">RKJ300</strain>
    </source>
</reference>
<keyword evidence="3 5" id="KW-0413">Isomerase</keyword>
<evidence type="ECO:0000256" key="1">
    <source>
        <dbReference type="ARBA" id="ARBA00005028"/>
    </source>
</evidence>
<evidence type="ECO:0000256" key="6">
    <source>
        <dbReference type="PIRSR" id="PIRSR005096-2"/>
    </source>
</evidence>
<evidence type="ECO:0000256" key="2">
    <source>
        <dbReference type="ARBA" id="ARBA00006206"/>
    </source>
</evidence>
<dbReference type="GO" id="GO:0033499">
    <property type="term" value="P:galactose catabolic process via UDP-galactose, Leloir pathway"/>
    <property type="evidence" value="ECO:0007669"/>
    <property type="project" value="TreeGrafter"/>
</dbReference>
<dbReference type="EC" id="5.1.3.3" evidence="5"/>
<dbReference type="GO" id="GO:0030246">
    <property type="term" value="F:carbohydrate binding"/>
    <property type="evidence" value="ECO:0007669"/>
    <property type="project" value="InterPro"/>
</dbReference>
<dbReference type="PIRSF" id="PIRSF005096">
    <property type="entry name" value="GALM"/>
    <property type="match status" value="1"/>
</dbReference>
<comment type="caution">
    <text evidence="7">The sequence shown here is derived from an EMBL/GenBank/DDBJ whole genome shotgun (WGS) entry which is preliminary data.</text>
</comment>
<organism evidence="7 8">
    <name type="scientific">Rhodococcus opacus RKJ300 = JCM 13270</name>
    <dbReference type="NCBI Taxonomy" id="1165867"/>
    <lineage>
        <taxon>Bacteria</taxon>
        <taxon>Bacillati</taxon>
        <taxon>Actinomycetota</taxon>
        <taxon>Actinomycetes</taxon>
        <taxon>Mycobacteriales</taxon>
        <taxon>Nocardiaceae</taxon>
        <taxon>Rhodococcus</taxon>
    </lineage>
</organism>
<dbReference type="Pfam" id="PF01263">
    <property type="entry name" value="Aldose_epim"/>
    <property type="match status" value="1"/>
</dbReference>
<dbReference type="AlphaFoldDB" id="I0WTR3"/>
<dbReference type="InterPro" id="IPR015443">
    <property type="entry name" value="Aldose_1-epimerase"/>
</dbReference>
<dbReference type="PANTHER" id="PTHR10091:SF0">
    <property type="entry name" value="GALACTOSE MUTAROTASE"/>
    <property type="match status" value="1"/>
</dbReference>
<comment type="similarity">
    <text evidence="2 5">Belongs to the aldose epimerase family.</text>
</comment>
<dbReference type="InterPro" id="IPR014718">
    <property type="entry name" value="GH-type_carb-bd"/>
</dbReference>
<gene>
    <name evidence="7" type="ORF">W59_11706</name>
</gene>
<dbReference type="CDD" id="cd09019">
    <property type="entry name" value="galactose_mutarotase_like"/>
    <property type="match status" value="1"/>
</dbReference>
<comment type="pathway">
    <text evidence="1 5">Carbohydrate metabolism; hexose metabolism.</text>
</comment>
<proteinExistence type="inferred from homology"/>
<accession>I0WTR3</accession>
<dbReference type="Gene3D" id="2.70.98.10">
    <property type="match status" value="1"/>
</dbReference>
<evidence type="ECO:0000313" key="7">
    <source>
        <dbReference type="EMBL" id="EID79779.1"/>
    </source>
</evidence>
<dbReference type="InterPro" id="IPR047215">
    <property type="entry name" value="Galactose_mutarotase-like"/>
</dbReference>
<feature type="binding site" evidence="6">
    <location>
        <position position="250"/>
    </location>
    <ligand>
        <name>beta-D-galactose</name>
        <dbReference type="ChEBI" id="CHEBI:27667"/>
    </ligand>
</feature>
<evidence type="ECO:0000256" key="5">
    <source>
        <dbReference type="PIRNR" id="PIRNR005096"/>
    </source>
</evidence>
<dbReference type="PATRIC" id="fig|1165867.3.peg.2380"/>
<dbReference type="Proteomes" id="UP000006447">
    <property type="component" value="Unassembled WGS sequence"/>
</dbReference>
<dbReference type="UniPathway" id="UPA00242"/>
<name>I0WTR3_RHOOP</name>
<protein>
    <recommendedName>
        <fullName evidence="5">Aldose 1-epimerase</fullName>
        <ecNumber evidence="5">5.1.3.3</ecNumber>
    </recommendedName>
</protein>
<evidence type="ECO:0000256" key="4">
    <source>
        <dbReference type="ARBA" id="ARBA00023277"/>
    </source>
</evidence>
<evidence type="ECO:0000256" key="3">
    <source>
        <dbReference type="ARBA" id="ARBA00023235"/>
    </source>
</evidence>